<evidence type="ECO:0000313" key="8">
    <source>
        <dbReference type="Proteomes" id="UP000292347"/>
    </source>
</evidence>
<comment type="subcellular location">
    <subcellularLocation>
        <location evidence="1">Endomembrane system</location>
        <topology evidence="1">Multi-pass membrane protein</topology>
    </subcellularLocation>
</comment>
<accession>A0A4Q2IU48</accession>
<sequence length="142" mass="15616">MTRKPEATRGLRSSLRARRFVGPSLAHRVRVEAHAVWLAVRDPRTPPAARLLGLVIAAYALSPIDLVPDFVPVLGLIDDALLIPAGLWLIARMVPASLLVEHRATAEAASHRPVSWAGLAMVVMLWAALAWTAWHWARTAWD</sequence>
<name>A0A4Q2IU48_9SPHN</name>
<dbReference type="InterPro" id="IPR010652">
    <property type="entry name" value="DUF1232"/>
</dbReference>
<evidence type="ECO:0000313" key="7">
    <source>
        <dbReference type="EMBL" id="RXZ32125.1"/>
    </source>
</evidence>
<keyword evidence="4 5" id="KW-0472">Membrane</keyword>
<dbReference type="AlphaFoldDB" id="A0A4Q2IU48"/>
<keyword evidence="2 5" id="KW-0812">Transmembrane</keyword>
<dbReference type="Proteomes" id="UP000292347">
    <property type="component" value="Unassembled WGS sequence"/>
</dbReference>
<keyword evidence="3 5" id="KW-1133">Transmembrane helix</keyword>
<feature type="transmembrane region" description="Helical" evidence="5">
    <location>
        <begin position="80"/>
        <end position="101"/>
    </location>
</feature>
<dbReference type="GO" id="GO:0012505">
    <property type="term" value="C:endomembrane system"/>
    <property type="evidence" value="ECO:0007669"/>
    <property type="project" value="UniProtKB-SubCell"/>
</dbReference>
<evidence type="ECO:0000256" key="4">
    <source>
        <dbReference type="ARBA" id="ARBA00023136"/>
    </source>
</evidence>
<dbReference type="Pfam" id="PF06803">
    <property type="entry name" value="DUF1232"/>
    <property type="match status" value="1"/>
</dbReference>
<organism evidence="7 8">
    <name type="scientific">Sphingomonas desiccabilis</name>
    <dbReference type="NCBI Taxonomy" id="429134"/>
    <lineage>
        <taxon>Bacteria</taxon>
        <taxon>Pseudomonadati</taxon>
        <taxon>Pseudomonadota</taxon>
        <taxon>Alphaproteobacteria</taxon>
        <taxon>Sphingomonadales</taxon>
        <taxon>Sphingomonadaceae</taxon>
        <taxon>Sphingomonas</taxon>
    </lineage>
</organism>
<gene>
    <name evidence="7" type="ORF">EO081_13200</name>
</gene>
<evidence type="ECO:0000256" key="5">
    <source>
        <dbReference type="SAM" id="Phobius"/>
    </source>
</evidence>
<dbReference type="OrthoDB" id="9804184at2"/>
<evidence type="ECO:0000256" key="3">
    <source>
        <dbReference type="ARBA" id="ARBA00022989"/>
    </source>
</evidence>
<feature type="domain" description="DUF1232" evidence="6">
    <location>
        <begin position="50"/>
        <end position="84"/>
    </location>
</feature>
<evidence type="ECO:0000259" key="6">
    <source>
        <dbReference type="Pfam" id="PF06803"/>
    </source>
</evidence>
<proteinExistence type="predicted"/>
<evidence type="ECO:0000256" key="1">
    <source>
        <dbReference type="ARBA" id="ARBA00004127"/>
    </source>
</evidence>
<dbReference type="EMBL" id="SDPT01000002">
    <property type="protein sequence ID" value="RXZ32125.1"/>
    <property type="molecule type" value="Genomic_DNA"/>
</dbReference>
<evidence type="ECO:0000256" key="2">
    <source>
        <dbReference type="ARBA" id="ARBA00022692"/>
    </source>
</evidence>
<reference evidence="7 8" key="1">
    <citation type="submission" date="2019-01" db="EMBL/GenBank/DDBJ databases">
        <title>Sphingomonas mucosissima sp. nov. and Sphingomonas desiccabilis sp. nov., from biological soil crusts in the Colorado Plateau, USA.</title>
        <authorList>
            <person name="Zhu D."/>
        </authorList>
    </citation>
    <scope>NUCLEOTIDE SEQUENCE [LARGE SCALE GENOMIC DNA]</scope>
    <source>
        <strain evidence="7 8">CP1D</strain>
    </source>
</reference>
<protein>
    <submittedName>
        <fullName evidence="7">DUF1232 domain-containing protein</fullName>
    </submittedName>
</protein>
<feature type="transmembrane region" description="Helical" evidence="5">
    <location>
        <begin position="113"/>
        <end position="134"/>
    </location>
</feature>
<feature type="transmembrane region" description="Helical" evidence="5">
    <location>
        <begin position="51"/>
        <end position="68"/>
    </location>
</feature>
<comment type="caution">
    <text evidence="7">The sequence shown here is derived from an EMBL/GenBank/DDBJ whole genome shotgun (WGS) entry which is preliminary data.</text>
</comment>
<keyword evidence="8" id="KW-1185">Reference proteome</keyword>